<feature type="region of interest" description="Disordered" evidence="1">
    <location>
        <begin position="162"/>
        <end position="193"/>
    </location>
</feature>
<feature type="domain" description="TPR repeat" evidence="3">
    <location>
        <begin position="209"/>
        <end position="428"/>
    </location>
</feature>
<dbReference type="Pfam" id="PF23275">
    <property type="entry name" value="TPR_23"/>
    <property type="match status" value="1"/>
</dbReference>
<dbReference type="AlphaFoldDB" id="A0A318HTV1"/>
<dbReference type="InterPro" id="IPR043796">
    <property type="entry name" value="ESX-1_EspA/EspE-like"/>
</dbReference>
<feature type="domain" description="ESX-1 secretion-associated protein EspA/EspE-like" evidence="2">
    <location>
        <begin position="19"/>
        <end position="99"/>
    </location>
</feature>
<accession>A0A318HTV1</accession>
<evidence type="ECO:0000313" key="4">
    <source>
        <dbReference type="EMBL" id="PXX13370.1"/>
    </source>
</evidence>
<dbReference type="RefSeq" id="WP_220032454.1">
    <property type="nucleotide sequence ID" value="NZ_QJJU01000001.1"/>
</dbReference>
<proteinExistence type="predicted"/>
<comment type="caution">
    <text evidence="4">The sequence shown here is derived from an EMBL/GenBank/DDBJ whole genome shotgun (WGS) entry which is preliminary data.</text>
</comment>
<dbReference type="EMBL" id="QJJU01000001">
    <property type="protein sequence ID" value="PXX13370.1"/>
    <property type="molecule type" value="Genomic_DNA"/>
</dbReference>
<sequence length="743" mass="80322">MSVLNAFLSTWSNARQTYGEGTPQPGAQYDGSATLNRLQSTVQTAAPGSKWTGGAANAYGAANTEHGRVLGQLAGLDQRLSAHVDESAQVIAAGRRDLEAVRKWVVDASANLPQNAAGERMQMTIVQKGISQVQEIIQRSNGELNSIGGKIRGLGDEYQALGNQKFGPRDGPDFGVGQKVDEEEKRRQAEKDVHDALAGDENAAKRVEDALKGIKPGQQLTPEQGSYLSQMQAQQHGMSIDALKTAEQRLGDQKHIIGDSWQLTSNPDVNFPKTEAKIGALDDPSQRVKGGFDKLPQSVQSTLNQPDIQGAKDLQTIAGVVKDGHDDLQTNTELDRSMLKKASVMMDTPFWQQSADEYNIPQDQRLKWLDPVVSDTFSAVSPDHHAVHDAITTGPGHIDGINSDKFMQGVTHRIWADGGDGAGNLFEWTNNTGGAEAGIASETAEAYGKYLGQPGSELLDLPGHHTVGEINPKLVQAFSQGLAPYQAAMVGEDPQLGFKPLDDLGSTMDNTKRLFSVIDSDPTAAKDFNQVAYRHVLDYQKSFAELAAVNPDLITNDPRLDDLQSSARMLSAIDGGAAIHANAHIENTQDAAYDAAKQSYEFRKTVLDTVLGNVPQGDRVTAVADDVLLGSEPTRDHFKVDPTTGHVTNLGLSATEQEAQHTVTNAQYEIASRLGIHSGDPHFDARFFNDDGTLQSPAQVGEDNWSLYNEQLGNYLASYSHIDSALGRFRDTFDKLNGLTPPK</sequence>
<dbReference type="Proteomes" id="UP000247781">
    <property type="component" value="Unassembled WGS sequence"/>
</dbReference>
<organism evidence="4 5">
    <name type="scientific">Mycolicibacterium moriokaense</name>
    <dbReference type="NCBI Taxonomy" id="39691"/>
    <lineage>
        <taxon>Bacteria</taxon>
        <taxon>Bacillati</taxon>
        <taxon>Actinomycetota</taxon>
        <taxon>Actinomycetes</taxon>
        <taxon>Mycobacteriales</taxon>
        <taxon>Mycobacteriaceae</taxon>
        <taxon>Mycolicibacterium</taxon>
    </lineage>
</organism>
<keyword evidence="5" id="KW-1185">Reference proteome</keyword>
<evidence type="ECO:0000259" key="2">
    <source>
        <dbReference type="Pfam" id="PF18879"/>
    </source>
</evidence>
<gene>
    <name evidence="4" type="ORF">C8E89_101528</name>
</gene>
<evidence type="ECO:0000256" key="1">
    <source>
        <dbReference type="SAM" id="MobiDB-lite"/>
    </source>
</evidence>
<feature type="compositionally biased region" description="Basic and acidic residues" evidence="1">
    <location>
        <begin position="179"/>
        <end position="193"/>
    </location>
</feature>
<reference evidence="4 5" key="2">
    <citation type="submission" date="2018-06" db="EMBL/GenBank/DDBJ databases">
        <title>Sequencing of bacterial isolates from soil warming experiment in Harvard Forest, Massachusetts, USA.</title>
        <authorList>
            <person name="Deangelis K.PhD."/>
        </authorList>
    </citation>
    <scope>NUCLEOTIDE SEQUENCE [LARGE SCALE GENOMIC DNA]</scope>
    <source>
        <strain evidence="4 5">GAS496</strain>
    </source>
</reference>
<dbReference type="InterPro" id="IPR057037">
    <property type="entry name" value="TPR_rep_actino"/>
</dbReference>
<dbReference type="Pfam" id="PF18879">
    <property type="entry name" value="EspA_EspE"/>
    <property type="match status" value="1"/>
</dbReference>
<reference evidence="5" key="1">
    <citation type="submission" date="2018-05" db="EMBL/GenBank/DDBJ databases">
        <authorList>
            <person name="Deangelis K."/>
            <person name="Huntemann M."/>
            <person name="Clum A."/>
            <person name="Pillay M."/>
            <person name="Palaniappan K."/>
            <person name="Varghese N."/>
            <person name="Mikhailova N."/>
            <person name="Stamatis D."/>
            <person name="Reddy T."/>
            <person name="Daum C."/>
            <person name="Shapiro N."/>
            <person name="Ivanova N."/>
            <person name="Kyrpides N."/>
            <person name="Woyke T."/>
        </authorList>
    </citation>
    <scope>NUCLEOTIDE SEQUENCE [LARGE SCALE GENOMIC DNA]</scope>
    <source>
        <strain evidence="5">GAS496</strain>
    </source>
</reference>
<name>A0A318HTV1_9MYCO</name>
<evidence type="ECO:0000259" key="3">
    <source>
        <dbReference type="Pfam" id="PF23275"/>
    </source>
</evidence>
<protein>
    <submittedName>
        <fullName evidence="4">Uncharacterized protein</fullName>
    </submittedName>
</protein>
<evidence type="ECO:0000313" key="5">
    <source>
        <dbReference type="Proteomes" id="UP000247781"/>
    </source>
</evidence>